<accession>A0ABR9XAI9</accession>
<organism evidence="2 3">
    <name type="scientific">Salipiger mangrovisoli</name>
    <dbReference type="NCBI Taxonomy" id="2865933"/>
    <lineage>
        <taxon>Bacteria</taxon>
        <taxon>Pseudomonadati</taxon>
        <taxon>Pseudomonadota</taxon>
        <taxon>Alphaproteobacteria</taxon>
        <taxon>Rhodobacterales</taxon>
        <taxon>Roseobacteraceae</taxon>
        <taxon>Salipiger</taxon>
    </lineage>
</organism>
<comment type="caution">
    <text evidence="2">The sequence shown here is derived from an EMBL/GenBank/DDBJ whole genome shotgun (WGS) entry which is preliminary data.</text>
</comment>
<feature type="domain" description="LA2681-like HEPN" evidence="1">
    <location>
        <begin position="1"/>
        <end position="202"/>
    </location>
</feature>
<name>A0ABR9XAI9_9RHOB</name>
<evidence type="ECO:0000313" key="2">
    <source>
        <dbReference type="EMBL" id="MBE9640629.1"/>
    </source>
</evidence>
<sequence>MKQEFVSARLLYHQAMEAAPLDDRPQHFADDEVRLYDTLDYPAFSIGAERLRLAFRTAYGLLDKIAGFLNLYFELGNDPNRVDLRGIWYANPRKRRSLHPKIADRQNLALRGLYWLSFDILGEAREAADDPNDALAPEAAHLNTLRNALEHRCLVLTIETFGARNDDGIEREEITAFQHNTERILELVHEALMLLSLAMHEEEMRKLRHRGPDALILKATLPVYRRAWDDL</sequence>
<protein>
    <recommendedName>
        <fullName evidence="1">LA2681-like HEPN domain-containing protein</fullName>
    </recommendedName>
</protein>
<dbReference type="EMBL" id="JADFFK010000040">
    <property type="protein sequence ID" value="MBE9640629.1"/>
    <property type="molecule type" value="Genomic_DNA"/>
</dbReference>
<evidence type="ECO:0000313" key="3">
    <source>
        <dbReference type="Proteomes" id="UP000607796"/>
    </source>
</evidence>
<dbReference type="Proteomes" id="UP000607796">
    <property type="component" value="Unassembled WGS sequence"/>
</dbReference>
<proteinExistence type="predicted"/>
<dbReference type="Pfam" id="PF18733">
    <property type="entry name" value="HEPN_LA2681"/>
    <property type="match status" value="1"/>
</dbReference>
<reference evidence="2 3" key="1">
    <citation type="journal article" date="2021" name="Int. J. Syst. Evol. Microbiol.">
        <title>Salipiger mangrovisoli sp. nov., isolated from mangrove soil and the proposal for the reclassification of Paraphaeobacter pallidus as Salipiger pallidus comb. nov.</title>
        <authorList>
            <person name="Du J."/>
            <person name="Liu Y."/>
            <person name="Pei T."/>
            <person name="Deng M.R."/>
            <person name="Zhu H."/>
        </authorList>
    </citation>
    <scope>NUCLEOTIDE SEQUENCE [LARGE SCALE GENOMIC DNA]</scope>
    <source>
        <strain evidence="2 3">6D45A</strain>
    </source>
</reference>
<evidence type="ECO:0000259" key="1">
    <source>
        <dbReference type="Pfam" id="PF18733"/>
    </source>
</evidence>
<dbReference type="InterPro" id="IPR040826">
    <property type="entry name" value="HEPN_LA2681"/>
</dbReference>
<keyword evidence="3" id="KW-1185">Reference proteome</keyword>
<gene>
    <name evidence="2" type="ORF">IQ782_27640</name>
</gene>